<sequence length="64" mass="7539">MLSFENSQDMDSTLDTMRSIGDRGDYLQQELLPALLRGDWEELDKMVVYQDQKNHLVWRGYMGV</sequence>
<reference evidence="2" key="1">
    <citation type="journal article" date="2019" name="Int. J. Syst. Evol. Microbiol.">
        <title>The Global Catalogue of Microorganisms (GCM) 10K type strain sequencing project: providing services to taxonomists for standard genome sequencing and annotation.</title>
        <authorList>
            <consortium name="The Broad Institute Genomics Platform"/>
            <consortium name="The Broad Institute Genome Sequencing Center for Infectious Disease"/>
            <person name="Wu L."/>
            <person name="Ma J."/>
        </authorList>
    </citation>
    <scope>NUCLEOTIDE SEQUENCE [LARGE SCALE GENOMIC DNA]</scope>
    <source>
        <strain evidence="2">NBRC 102030</strain>
    </source>
</reference>
<keyword evidence="2" id="KW-1185">Reference proteome</keyword>
<evidence type="ECO:0000313" key="2">
    <source>
        <dbReference type="Proteomes" id="UP001157046"/>
    </source>
</evidence>
<organism evidence="1 2">
    <name type="scientific">Shewanella glacialipiscicola</name>
    <dbReference type="NCBI Taxonomy" id="614069"/>
    <lineage>
        <taxon>Bacteria</taxon>
        <taxon>Pseudomonadati</taxon>
        <taxon>Pseudomonadota</taxon>
        <taxon>Gammaproteobacteria</taxon>
        <taxon>Alteromonadales</taxon>
        <taxon>Shewanellaceae</taxon>
        <taxon>Shewanella</taxon>
    </lineage>
</organism>
<accession>A0ABQ6J460</accession>
<proteinExistence type="predicted"/>
<comment type="caution">
    <text evidence="1">The sequence shown here is derived from an EMBL/GenBank/DDBJ whole genome shotgun (WGS) entry which is preliminary data.</text>
</comment>
<protein>
    <submittedName>
        <fullName evidence="1">Uncharacterized protein</fullName>
    </submittedName>
</protein>
<gene>
    <name evidence="1" type="ORF">GCM10025855_16180</name>
</gene>
<name>A0ABQ6J460_9GAMM</name>
<dbReference type="EMBL" id="BSUY01000001">
    <property type="protein sequence ID" value="GMA82085.1"/>
    <property type="molecule type" value="Genomic_DNA"/>
</dbReference>
<dbReference type="RefSeq" id="WP_284306805.1">
    <property type="nucleotide sequence ID" value="NZ_BSUY01000001.1"/>
</dbReference>
<evidence type="ECO:0000313" key="1">
    <source>
        <dbReference type="EMBL" id="GMA82085.1"/>
    </source>
</evidence>
<dbReference type="Proteomes" id="UP001157046">
    <property type="component" value="Unassembled WGS sequence"/>
</dbReference>